<dbReference type="InterPro" id="IPR011060">
    <property type="entry name" value="RibuloseP-bd_barrel"/>
</dbReference>
<dbReference type="InterPro" id="IPR006063">
    <property type="entry name" value="HisA_bact_arch"/>
</dbReference>
<protein>
    <recommendedName>
        <fullName evidence="9 11">1-(5-phosphoribosyl)-5-[(5-phosphoribosylamino)methylideneamino] imidazole-4-carboxamide isomerase</fullName>
        <ecNumber evidence="9 11">5.3.1.16</ecNumber>
    </recommendedName>
    <alternativeName>
        <fullName evidence="9">Phosphoribosylformimino-5-aminoimidazole carboxamide ribotide isomerase</fullName>
    </alternativeName>
</protein>
<dbReference type="PANTHER" id="PTHR43090">
    <property type="entry name" value="1-(5-PHOSPHORIBOSYL)-5-[(5-PHOSPHORIBOSYLAMINO)METHYLIDENEAMINO] IMIDAZOLE-4-CARBOXAMIDE ISOMERASE"/>
    <property type="match status" value="1"/>
</dbReference>
<dbReference type="STRING" id="742817.HMPREF9449_01697"/>
<reference evidence="12 13" key="1">
    <citation type="submission" date="2012-01" db="EMBL/GenBank/DDBJ databases">
        <title>The Genome Sequence of Odoribacter laneus YIT 12061.</title>
        <authorList>
            <consortium name="The Broad Institute Genome Sequencing Platform"/>
            <person name="Earl A."/>
            <person name="Ward D."/>
            <person name="Feldgarden M."/>
            <person name="Gevers D."/>
            <person name="Morotomi M."/>
            <person name="Young S.K."/>
            <person name="Zeng Q."/>
            <person name="Gargeya S."/>
            <person name="Fitzgerald M."/>
            <person name="Haas B."/>
            <person name="Abouelleil A."/>
            <person name="Alvarado L."/>
            <person name="Arachchi H.M."/>
            <person name="Berlin A."/>
            <person name="Chapman S.B."/>
            <person name="Gearin G."/>
            <person name="Goldberg J."/>
            <person name="Griggs A."/>
            <person name="Gujja S."/>
            <person name="Hansen M."/>
            <person name="Heiman D."/>
            <person name="Howarth C."/>
            <person name="Larimer J."/>
            <person name="Lui A."/>
            <person name="MacDonald P.J.P."/>
            <person name="McCowen C."/>
            <person name="Montmayeur A."/>
            <person name="Murphy C."/>
            <person name="Neiman D."/>
            <person name="Pearson M."/>
            <person name="Priest M."/>
            <person name="Roberts A."/>
            <person name="Saif S."/>
            <person name="Shea T."/>
            <person name="Sisk P."/>
            <person name="Stolte C."/>
            <person name="Sykes S."/>
            <person name="Wortman J."/>
            <person name="Nusbaum C."/>
            <person name="Birren B."/>
        </authorList>
    </citation>
    <scope>NUCLEOTIDE SEQUENCE [LARGE SCALE GENOMIC DNA]</scope>
    <source>
        <strain evidence="12 13">YIT 12061</strain>
    </source>
</reference>
<dbReference type="GO" id="GO:0000105">
    <property type="term" value="P:L-histidine biosynthetic process"/>
    <property type="evidence" value="ECO:0007669"/>
    <property type="project" value="UniProtKB-UniRule"/>
</dbReference>
<comment type="caution">
    <text evidence="12">The sequence shown here is derived from an EMBL/GenBank/DDBJ whole genome shotgun (WGS) entry which is preliminary data.</text>
</comment>
<dbReference type="InterPro" id="IPR013785">
    <property type="entry name" value="Aldolase_TIM"/>
</dbReference>
<dbReference type="CDD" id="cd04732">
    <property type="entry name" value="HisA"/>
    <property type="match status" value="1"/>
</dbReference>
<organism evidence="12 13">
    <name type="scientific">Odoribacter laneus YIT 12061</name>
    <dbReference type="NCBI Taxonomy" id="742817"/>
    <lineage>
        <taxon>Bacteria</taxon>
        <taxon>Pseudomonadati</taxon>
        <taxon>Bacteroidota</taxon>
        <taxon>Bacteroidia</taxon>
        <taxon>Bacteroidales</taxon>
        <taxon>Odoribacteraceae</taxon>
        <taxon>Odoribacter</taxon>
    </lineage>
</organism>
<evidence type="ECO:0000256" key="3">
    <source>
        <dbReference type="ARBA" id="ARBA00005133"/>
    </source>
</evidence>
<evidence type="ECO:0000256" key="2">
    <source>
        <dbReference type="ARBA" id="ARBA00004496"/>
    </source>
</evidence>
<dbReference type="EMBL" id="ADMC01000022">
    <property type="protein sequence ID" value="EHP47844.1"/>
    <property type="molecule type" value="Genomic_DNA"/>
</dbReference>
<comment type="similarity">
    <text evidence="4 9 10">Belongs to the HisA/HisF family.</text>
</comment>
<dbReference type="Proteomes" id="UP000004892">
    <property type="component" value="Unassembled WGS sequence"/>
</dbReference>
<comment type="catalytic activity">
    <reaction evidence="1 9 11">
        <text>1-(5-phospho-beta-D-ribosyl)-5-[(5-phospho-beta-D-ribosylamino)methylideneamino]imidazole-4-carboxamide = 5-[(5-phospho-1-deoxy-D-ribulos-1-ylimino)methylamino]-1-(5-phospho-beta-D-ribosyl)imidazole-4-carboxamide</text>
        <dbReference type="Rhea" id="RHEA:15469"/>
        <dbReference type="ChEBI" id="CHEBI:58435"/>
        <dbReference type="ChEBI" id="CHEBI:58525"/>
        <dbReference type="EC" id="5.3.1.16"/>
    </reaction>
</comment>
<accession>H1DHG1</accession>
<keyword evidence="7 9" id="KW-0368">Histidine biosynthesis</keyword>
<dbReference type="InterPro" id="IPR044524">
    <property type="entry name" value="Isoase_HisA-like"/>
</dbReference>
<evidence type="ECO:0000256" key="10">
    <source>
        <dbReference type="RuleBase" id="RU003657"/>
    </source>
</evidence>
<dbReference type="AlphaFoldDB" id="H1DHG1"/>
<feature type="active site" description="Proton donor" evidence="9">
    <location>
        <position position="130"/>
    </location>
</feature>
<dbReference type="HAMAP" id="MF_01014">
    <property type="entry name" value="HisA"/>
    <property type="match status" value="1"/>
</dbReference>
<comment type="pathway">
    <text evidence="3 9 11">Amino-acid biosynthesis; L-histidine biosynthesis; L-histidine from 5-phospho-alpha-D-ribose 1-diphosphate: step 4/9.</text>
</comment>
<dbReference type="NCBIfam" id="TIGR00007">
    <property type="entry name" value="1-(5-phosphoribosyl)-5-[(5-phosphoribosylamino)methylideneamino]imidazole-4-carboxamide isomerase"/>
    <property type="match status" value="1"/>
</dbReference>
<keyword evidence="13" id="KW-1185">Reference proteome</keyword>
<evidence type="ECO:0000256" key="4">
    <source>
        <dbReference type="ARBA" id="ARBA00009667"/>
    </source>
</evidence>
<gene>
    <name evidence="9" type="primary">hisA</name>
    <name evidence="12" type="ORF">HMPREF9449_01697</name>
</gene>
<evidence type="ECO:0000256" key="8">
    <source>
        <dbReference type="ARBA" id="ARBA00023235"/>
    </source>
</evidence>
<dbReference type="HOGENOM" id="CLU_048577_1_2_10"/>
<evidence type="ECO:0000256" key="6">
    <source>
        <dbReference type="ARBA" id="ARBA00022605"/>
    </source>
</evidence>
<dbReference type="Pfam" id="PF00977">
    <property type="entry name" value="His_biosynth"/>
    <property type="match status" value="1"/>
</dbReference>
<dbReference type="EC" id="5.3.1.16" evidence="9 11"/>
<evidence type="ECO:0000256" key="7">
    <source>
        <dbReference type="ARBA" id="ARBA00023102"/>
    </source>
</evidence>
<keyword evidence="6 9" id="KW-0028">Amino-acid biosynthesis</keyword>
<proteinExistence type="inferred from homology"/>
<evidence type="ECO:0000313" key="12">
    <source>
        <dbReference type="EMBL" id="EHP47844.1"/>
    </source>
</evidence>
<dbReference type="InterPro" id="IPR006062">
    <property type="entry name" value="His_biosynth"/>
</dbReference>
<dbReference type="InterPro" id="IPR023016">
    <property type="entry name" value="HisA/PriA"/>
</dbReference>
<feature type="active site" description="Proton acceptor" evidence="9">
    <location>
        <position position="8"/>
    </location>
</feature>
<dbReference type="GO" id="GO:0005737">
    <property type="term" value="C:cytoplasm"/>
    <property type="evidence" value="ECO:0007669"/>
    <property type="project" value="UniProtKB-SubCell"/>
</dbReference>
<dbReference type="RefSeq" id="WP_009136845.1">
    <property type="nucleotide sequence ID" value="NZ_JH594596.1"/>
</dbReference>
<dbReference type="FunFam" id="3.20.20.70:FF:000009">
    <property type="entry name" value="1-(5-phosphoribosyl)-5-[(5-phosphoribosylamino)methylideneamino] imidazole-4-carboxamide isomerase"/>
    <property type="match status" value="1"/>
</dbReference>
<sequence>MEIIPAIDIIDGKCVRLIQGNYSQCKIYSEDPVSMAKKFEASGLKRLHVVDLEGAKSSRVVNMRVLEQICKSTGLTVDFGGGIKSDGDLRDVFNAGAALACIGSMAQTRVEKVLEWIDLYGGEKIIIGVDSWNTKVCIQGWKKVTGTTIFELIDRYKERIKYLMCTDITRDGTLEGTAVNLYADLRKRYPLLNLIASGGIGGMEDLERLAHLGLYGAIVGKAIYENKITFAELRGRF</sequence>
<dbReference type="UniPathway" id="UPA00031">
    <property type="reaction ID" value="UER00009"/>
</dbReference>
<evidence type="ECO:0000256" key="9">
    <source>
        <dbReference type="HAMAP-Rule" id="MF_01014"/>
    </source>
</evidence>
<keyword evidence="5 9" id="KW-0963">Cytoplasm</keyword>
<evidence type="ECO:0000313" key="13">
    <source>
        <dbReference type="Proteomes" id="UP000004892"/>
    </source>
</evidence>
<evidence type="ECO:0000256" key="5">
    <source>
        <dbReference type="ARBA" id="ARBA00022490"/>
    </source>
</evidence>
<dbReference type="GeneID" id="98069262"/>
<dbReference type="GO" id="GO:0003949">
    <property type="term" value="F:1-(5-phosphoribosyl)-5-[(5-phosphoribosylamino)methylideneamino]imidazole-4-carboxamide isomerase activity"/>
    <property type="evidence" value="ECO:0007669"/>
    <property type="project" value="UniProtKB-UniRule"/>
</dbReference>
<evidence type="ECO:0000256" key="1">
    <source>
        <dbReference type="ARBA" id="ARBA00000901"/>
    </source>
</evidence>
<comment type="subcellular location">
    <subcellularLocation>
        <location evidence="2 9 11">Cytoplasm</location>
    </subcellularLocation>
</comment>
<dbReference type="Gene3D" id="3.20.20.70">
    <property type="entry name" value="Aldolase class I"/>
    <property type="match status" value="1"/>
</dbReference>
<dbReference type="GO" id="GO:0000162">
    <property type="term" value="P:L-tryptophan biosynthetic process"/>
    <property type="evidence" value="ECO:0007669"/>
    <property type="project" value="TreeGrafter"/>
</dbReference>
<dbReference type="PANTHER" id="PTHR43090:SF2">
    <property type="entry name" value="1-(5-PHOSPHORIBOSYL)-5-[(5-PHOSPHORIBOSYLAMINO)METHYLIDENEAMINO] IMIDAZOLE-4-CARBOXAMIDE ISOMERASE"/>
    <property type="match status" value="1"/>
</dbReference>
<evidence type="ECO:0000256" key="11">
    <source>
        <dbReference type="RuleBase" id="RU003658"/>
    </source>
</evidence>
<name>H1DHG1_9BACT</name>
<dbReference type="eggNOG" id="COG0106">
    <property type="taxonomic scope" value="Bacteria"/>
</dbReference>
<dbReference type="PATRIC" id="fig|742817.3.peg.1814"/>
<keyword evidence="8 9" id="KW-0413">Isomerase</keyword>
<dbReference type="SUPFAM" id="SSF51366">
    <property type="entry name" value="Ribulose-phoshate binding barrel"/>
    <property type="match status" value="1"/>
</dbReference>